<dbReference type="EMBL" id="JAZHRV010000001">
    <property type="protein sequence ID" value="MEH2553887.1"/>
    <property type="molecule type" value="Genomic_DNA"/>
</dbReference>
<protein>
    <recommendedName>
        <fullName evidence="4">Transposase</fullName>
    </recommendedName>
</protein>
<organism evidence="2 3">
    <name type="scientific">Bradyrhizobium algeriense</name>
    <dbReference type="NCBI Taxonomy" id="634784"/>
    <lineage>
        <taxon>Bacteria</taxon>
        <taxon>Pseudomonadati</taxon>
        <taxon>Pseudomonadota</taxon>
        <taxon>Alphaproteobacteria</taxon>
        <taxon>Hyphomicrobiales</taxon>
        <taxon>Nitrobacteraceae</taxon>
        <taxon>Bradyrhizobium</taxon>
    </lineage>
</organism>
<evidence type="ECO:0000313" key="2">
    <source>
        <dbReference type="EMBL" id="MEH2553887.1"/>
    </source>
</evidence>
<dbReference type="Proteomes" id="UP001364224">
    <property type="component" value="Unassembled WGS sequence"/>
</dbReference>
<dbReference type="RefSeq" id="WP_334478458.1">
    <property type="nucleotide sequence ID" value="NZ_JAZHRV010000001.1"/>
</dbReference>
<gene>
    <name evidence="2" type="ORF">V1286_001416</name>
</gene>
<accession>A0ABU8B5U7</accession>
<name>A0ABU8B5U7_9BRAD</name>
<comment type="caution">
    <text evidence="2">The sequence shown here is derived from an EMBL/GenBank/DDBJ whole genome shotgun (WGS) entry which is preliminary data.</text>
</comment>
<evidence type="ECO:0000256" key="1">
    <source>
        <dbReference type="SAM" id="MobiDB-lite"/>
    </source>
</evidence>
<feature type="compositionally biased region" description="Basic and acidic residues" evidence="1">
    <location>
        <begin position="26"/>
        <end position="42"/>
    </location>
</feature>
<sequence>MYYALIARQFKIDSVRPEKYRRKQVRGREPKVERCQTMRPEA</sequence>
<reference evidence="2 3" key="1">
    <citation type="submission" date="2024-02" db="EMBL/GenBank/DDBJ databases">
        <title>Adaptive strategies in a cosmopolitan and abundant soil bacterium.</title>
        <authorList>
            <person name="Carini P."/>
        </authorList>
    </citation>
    <scope>NUCLEOTIDE SEQUENCE [LARGE SCALE GENOMIC DNA]</scope>
    <source>
        <strain evidence="2 3">AZCC 1608</strain>
    </source>
</reference>
<proteinExistence type="predicted"/>
<evidence type="ECO:0008006" key="4">
    <source>
        <dbReference type="Google" id="ProtNLM"/>
    </source>
</evidence>
<feature type="region of interest" description="Disordered" evidence="1">
    <location>
        <begin position="21"/>
        <end position="42"/>
    </location>
</feature>
<evidence type="ECO:0000313" key="3">
    <source>
        <dbReference type="Proteomes" id="UP001364224"/>
    </source>
</evidence>
<keyword evidence="3" id="KW-1185">Reference proteome</keyword>